<organism evidence="1 2">
    <name type="scientific">Bacillus cereus</name>
    <dbReference type="NCBI Taxonomy" id="1396"/>
    <lineage>
        <taxon>Bacteria</taxon>
        <taxon>Bacillati</taxon>
        <taxon>Bacillota</taxon>
        <taxon>Bacilli</taxon>
        <taxon>Bacillales</taxon>
        <taxon>Bacillaceae</taxon>
        <taxon>Bacillus</taxon>
        <taxon>Bacillus cereus group</taxon>
    </lineage>
</organism>
<dbReference type="RefSeq" id="WP_221826512.1">
    <property type="nucleotide sequence ID" value="NZ_JACLPZ010000040.1"/>
</dbReference>
<dbReference type="Proteomes" id="UP001197806">
    <property type="component" value="Unassembled WGS sequence"/>
</dbReference>
<protein>
    <submittedName>
        <fullName evidence="1">Uncharacterized protein</fullName>
    </submittedName>
</protein>
<reference evidence="1" key="1">
    <citation type="submission" date="2020-08" db="EMBL/GenBank/DDBJ databases">
        <title>Fungal Genomes of the International Space Station.</title>
        <authorList>
            <person name="Seuylemezian A."/>
            <person name="Singh N.K."/>
            <person name="Wood J."/>
            <person name="Venkateswaran K."/>
        </authorList>
    </citation>
    <scope>NUCLEOTIDE SEQUENCE</scope>
    <source>
        <strain evidence="1">I2-B2</strain>
    </source>
</reference>
<proteinExistence type="predicted"/>
<accession>A0AAW4R2A9</accession>
<sequence length="51" mass="6215">MEVKRVDTYKPKCEECIKRDSEYVIKTYKNWHYLCEHCISRLSKKMSDVLS</sequence>
<dbReference type="EMBL" id="JACLPZ010000040">
    <property type="protein sequence ID" value="MBY0039785.1"/>
    <property type="molecule type" value="Genomic_DNA"/>
</dbReference>
<evidence type="ECO:0000313" key="1">
    <source>
        <dbReference type="EMBL" id="MBY0039785.1"/>
    </source>
</evidence>
<dbReference type="AlphaFoldDB" id="A0AAW4R2A9"/>
<comment type="caution">
    <text evidence="1">The sequence shown here is derived from an EMBL/GenBank/DDBJ whole genome shotgun (WGS) entry which is preliminary data.</text>
</comment>
<evidence type="ECO:0000313" key="2">
    <source>
        <dbReference type="Proteomes" id="UP001197806"/>
    </source>
</evidence>
<gene>
    <name evidence="1" type="ORF">H7U08_25120</name>
</gene>
<name>A0AAW4R2A9_BACCE</name>